<dbReference type="RefSeq" id="WP_184588385.1">
    <property type="nucleotide sequence ID" value="NZ_JACHLI010000006.1"/>
</dbReference>
<feature type="chain" id="PRO_5031099664" evidence="1">
    <location>
        <begin position="23"/>
        <end position="252"/>
    </location>
</feature>
<organism evidence="2 3">
    <name type="scientific">Pseudomonas nitroreducens</name>
    <dbReference type="NCBI Taxonomy" id="46680"/>
    <lineage>
        <taxon>Bacteria</taxon>
        <taxon>Pseudomonadati</taxon>
        <taxon>Pseudomonadota</taxon>
        <taxon>Gammaproteobacteria</taxon>
        <taxon>Pseudomonadales</taxon>
        <taxon>Pseudomonadaceae</taxon>
        <taxon>Pseudomonas</taxon>
    </lineage>
</organism>
<protein>
    <submittedName>
        <fullName evidence="2">Uncharacterized protein</fullName>
    </submittedName>
</protein>
<comment type="caution">
    <text evidence="2">The sequence shown here is derived from an EMBL/GenBank/DDBJ whole genome shotgun (WGS) entry which is preliminary data.</text>
</comment>
<name>A0A7W7NZY0_PSENT</name>
<reference evidence="2 3" key="1">
    <citation type="submission" date="2020-08" db="EMBL/GenBank/DDBJ databases">
        <title>Functional genomics of gut bacteria from endangered species of beetles.</title>
        <authorList>
            <person name="Carlos-Shanley C."/>
        </authorList>
    </citation>
    <scope>NUCLEOTIDE SEQUENCE [LARGE SCALE GENOMIC DNA]</scope>
    <source>
        <strain evidence="2 3">S00179</strain>
    </source>
</reference>
<accession>A0A7W7NZY0</accession>
<dbReference type="Proteomes" id="UP000566995">
    <property type="component" value="Unassembled WGS sequence"/>
</dbReference>
<feature type="signal peptide" evidence="1">
    <location>
        <begin position="1"/>
        <end position="22"/>
    </location>
</feature>
<keyword evidence="1" id="KW-0732">Signal</keyword>
<sequence length="252" mass="27165">MKPNGRSLLPLLFAALAGTAHAADTTLPAGEYLAKGGWGTLVIEPARQGAQTFSLDSLGANGHSCSLGGSIRNGEANLREDWQDGTCHITFKRQGSTIEVSNEQNENCRGYCGARASFDGSYLQPAPGCSTEALRQTRKRFKKLYDSKDYAGAERLLAPLLSDCKATLHWLDELATRNDLALTQAKLGQGKACRSTLESMIEDAKRFSGPQDDNTAICDSGDRYLPPADCDGYLRQVRAAKTNLGWCERAGG</sequence>
<evidence type="ECO:0000313" key="2">
    <source>
        <dbReference type="EMBL" id="MBB4863213.1"/>
    </source>
</evidence>
<evidence type="ECO:0000256" key="1">
    <source>
        <dbReference type="SAM" id="SignalP"/>
    </source>
</evidence>
<dbReference type="EMBL" id="JACHLI010000006">
    <property type="protein sequence ID" value="MBB4863213.1"/>
    <property type="molecule type" value="Genomic_DNA"/>
</dbReference>
<evidence type="ECO:0000313" key="3">
    <source>
        <dbReference type="Proteomes" id="UP000566995"/>
    </source>
</evidence>
<proteinExistence type="predicted"/>
<gene>
    <name evidence="2" type="ORF">HNP46_002060</name>
</gene>
<dbReference type="AlphaFoldDB" id="A0A7W7NZY0"/>